<reference evidence="10" key="1">
    <citation type="submission" date="2020-11" db="EMBL/GenBank/DDBJ databases">
        <title>Adaptations for nitrogen fixation in a non-lichenized fungal sporocarp promotes dispersal by wood-feeding termites.</title>
        <authorList>
            <consortium name="DOE Joint Genome Institute"/>
            <person name="Koch R.A."/>
            <person name="Yoon G."/>
            <person name="Arayal U."/>
            <person name="Lail K."/>
            <person name="Amirebrahimi M."/>
            <person name="Labutti K."/>
            <person name="Lipzen A."/>
            <person name="Riley R."/>
            <person name="Barry K."/>
            <person name="Henrissat B."/>
            <person name="Grigoriev I.V."/>
            <person name="Herr J.R."/>
            <person name="Aime M.C."/>
        </authorList>
    </citation>
    <scope>NUCLEOTIDE SEQUENCE</scope>
    <source>
        <strain evidence="10">MCA 3950</strain>
    </source>
</reference>
<dbReference type="GeneID" id="66110682"/>
<sequence length="267" mass="30208">MAPANISLPSIQEMFPEYLLHIPPERRVESSAPQSPTPFHSRPSALSNGRHSHERHSPGFFRSVPAYHSSLPYKLRVSDAPVGPSRHSASEDIEDDTKRFICTICNKRFGRPSGLKIHFNTHTGATPFRCPVIRCRKEFNVNSNMLRHYRNHMNPTSVTGVSALSHSPPISHYQRTPKSNSVLRSTLSSPSFEKDEQGQLRSQPHNAVSSREKHDGRYMEGPPSMYEHEGQYGMSDIRSRPDTDTYGWQRELGGGYLYATPHSQPYV</sequence>
<keyword evidence="3" id="KW-0677">Repeat</keyword>
<feature type="compositionally biased region" description="Polar residues" evidence="8">
    <location>
        <begin position="31"/>
        <end position="49"/>
    </location>
</feature>
<proteinExistence type="predicted"/>
<keyword evidence="6" id="KW-0539">Nucleus</keyword>
<dbReference type="OrthoDB" id="6077919at2759"/>
<evidence type="ECO:0000256" key="5">
    <source>
        <dbReference type="ARBA" id="ARBA00022833"/>
    </source>
</evidence>
<keyword evidence="2" id="KW-0479">Metal-binding</keyword>
<dbReference type="InterPro" id="IPR036236">
    <property type="entry name" value="Znf_C2H2_sf"/>
</dbReference>
<evidence type="ECO:0000256" key="8">
    <source>
        <dbReference type="SAM" id="MobiDB-lite"/>
    </source>
</evidence>
<evidence type="ECO:0000256" key="7">
    <source>
        <dbReference type="PROSITE-ProRule" id="PRU00042"/>
    </source>
</evidence>
<accession>A0A9P7VHY3</accession>
<evidence type="ECO:0000256" key="4">
    <source>
        <dbReference type="ARBA" id="ARBA00022771"/>
    </source>
</evidence>
<dbReference type="InterPro" id="IPR013087">
    <property type="entry name" value="Znf_C2H2_type"/>
</dbReference>
<dbReference type="Pfam" id="PF00096">
    <property type="entry name" value="zf-C2H2"/>
    <property type="match status" value="2"/>
</dbReference>
<feature type="compositionally biased region" description="Polar residues" evidence="8">
    <location>
        <begin position="173"/>
        <end position="191"/>
    </location>
</feature>
<keyword evidence="5" id="KW-0862">Zinc</keyword>
<feature type="domain" description="C2H2-type" evidence="9">
    <location>
        <begin position="128"/>
        <end position="157"/>
    </location>
</feature>
<dbReference type="Gene3D" id="3.30.160.60">
    <property type="entry name" value="Classic Zinc Finger"/>
    <property type="match status" value="2"/>
</dbReference>
<keyword evidence="4 7" id="KW-0863">Zinc-finger</keyword>
<feature type="region of interest" description="Disordered" evidence="8">
    <location>
        <begin position="159"/>
        <end position="246"/>
    </location>
</feature>
<comment type="caution">
    <text evidence="10">The sequence shown here is derived from an EMBL/GenBank/DDBJ whole genome shotgun (WGS) entry which is preliminary data.</text>
</comment>
<name>A0A9P7VHY3_9AGAR</name>
<feature type="domain" description="C2H2-type" evidence="9">
    <location>
        <begin position="100"/>
        <end position="127"/>
    </location>
</feature>
<dbReference type="GO" id="GO:0005634">
    <property type="term" value="C:nucleus"/>
    <property type="evidence" value="ECO:0007669"/>
    <property type="project" value="UniProtKB-SubCell"/>
</dbReference>
<dbReference type="PROSITE" id="PS00028">
    <property type="entry name" value="ZINC_FINGER_C2H2_1"/>
    <property type="match status" value="2"/>
</dbReference>
<dbReference type="PROSITE" id="PS50157">
    <property type="entry name" value="ZINC_FINGER_C2H2_2"/>
    <property type="match status" value="2"/>
</dbReference>
<dbReference type="SMART" id="SM00355">
    <property type="entry name" value="ZnF_C2H2"/>
    <property type="match status" value="2"/>
</dbReference>
<gene>
    <name evidence="10" type="ORF">BT62DRAFT_956759</name>
</gene>
<evidence type="ECO:0000256" key="3">
    <source>
        <dbReference type="ARBA" id="ARBA00022737"/>
    </source>
</evidence>
<comment type="subcellular location">
    <subcellularLocation>
        <location evidence="1">Nucleus</location>
    </subcellularLocation>
</comment>
<keyword evidence="11" id="KW-1185">Reference proteome</keyword>
<evidence type="ECO:0000256" key="2">
    <source>
        <dbReference type="ARBA" id="ARBA00022723"/>
    </source>
</evidence>
<dbReference type="EMBL" id="MU250568">
    <property type="protein sequence ID" value="KAG7440700.1"/>
    <property type="molecule type" value="Genomic_DNA"/>
</dbReference>
<dbReference type="AlphaFoldDB" id="A0A9P7VHY3"/>
<protein>
    <recommendedName>
        <fullName evidence="9">C2H2-type domain-containing protein</fullName>
    </recommendedName>
</protein>
<feature type="region of interest" description="Disordered" evidence="8">
    <location>
        <begin position="27"/>
        <end position="59"/>
    </location>
</feature>
<dbReference type="FunFam" id="3.30.160.60:FF:000145">
    <property type="entry name" value="Zinc finger protein 574"/>
    <property type="match status" value="1"/>
</dbReference>
<evidence type="ECO:0000313" key="11">
    <source>
        <dbReference type="Proteomes" id="UP000812287"/>
    </source>
</evidence>
<dbReference type="SUPFAM" id="SSF57667">
    <property type="entry name" value="beta-beta-alpha zinc fingers"/>
    <property type="match status" value="1"/>
</dbReference>
<dbReference type="Proteomes" id="UP000812287">
    <property type="component" value="Unassembled WGS sequence"/>
</dbReference>
<evidence type="ECO:0000256" key="6">
    <source>
        <dbReference type="ARBA" id="ARBA00023242"/>
    </source>
</evidence>
<feature type="compositionally biased region" description="Polar residues" evidence="8">
    <location>
        <begin position="199"/>
        <end position="209"/>
    </location>
</feature>
<dbReference type="RefSeq" id="XP_043034200.1">
    <property type="nucleotide sequence ID" value="XM_043188385.1"/>
</dbReference>
<evidence type="ECO:0000256" key="1">
    <source>
        <dbReference type="ARBA" id="ARBA00004123"/>
    </source>
</evidence>
<evidence type="ECO:0000313" key="10">
    <source>
        <dbReference type="EMBL" id="KAG7440700.1"/>
    </source>
</evidence>
<dbReference type="PANTHER" id="PTHR23235">
    <property type="entry name" value="KRUEPPEL-LIKE TRANSCRIPTION FACTOR"/>
    <property type="match status" value="1"/>
</dbReference>
<evidence type="ECO:0000259" key="9">
    <source>
        <dbReference type="PROSITE" id="PS50157"/>
    </source>
</evidence>
<dbReference type="GO" id="GO:0008270">
    <property type="term" value="F:zinc ion binding"/>
    <property type="evidence" value="ECO:0007669"/>
    <property type="project" value="UniProtKB-KW"/>
</dbReference>
<organism evidence="10 11">
    <name type="scientific">Guyanagaster necrorhizus</name>
    <dbReference type="NCBI Taxonomy" id="856835"/>
    <lineage>
        <taxon>Eukaryota</taxon>
        <taxon>Fungi</taxon>
        <taxon>Dikarya</taxon>
        <taxon>Basidiomycota</taxon>
        <taxon>Agaricomycotina</taxon>
        <taxon>Agaricomycetes</taxon>
        <taxon>Agaricomycetidae</taxon>
        <taxon>Agaricales</taxon>
        <taxon>Marasmiineae</taxon>
        <taxon>Physalacriaceae</taxon>
        <taxon>Guyanagaster</taxon>
    </lineage>
</organism>